<evidence type="ECO:0008006" key="5">
    <source>
        <dbReference type="Google" id="ProtNLM"/>
    </source>
</evidence>
<feature type="region of interest" description="Disordered" evidence="2">
    <location>
        <begin position="1"/>
        <end position="20"/>
    </location>
</feature>
<gene>
    <name evidence="3" type="ORF">QP116_07325</name>
</gene>
<feature type="compositionally biased region" description="Low complexity" evidence="2">
    <location>
        <begin position="11"/>
        <end position="20"/>
    </location>
</feature>
<evidence type="ECO:0000313" key="3">
    <source>
        <dbReference type="EMBL" id="MDK6275536.1"/>
    </source>
</evidence>
<dbReference type="AlphaFoldDB" id="A0AAP4C7J1"/>
<organism evidence="3 4">
    <name type="scientific">Pseudoglutamicibacter cumminsii</name>
    <dbReference type="NCBI Taxonomy" id="156979"/>
    <lineage>
        <taxon>Bacteria</taxon>
        <taxon>Bacillati</taxon>
        <taxon>Actinomycetota</taxon>
        <taxon>Actinomycetes</taxon>
        <taxon>Micrococcales</taxon>
        <taxon>Micrococcaceae</taxon>
        <taxon>Pseudoglutamicibacter</taxon>
    </lineage>
</organism>
<name>A0AAP4C7J1_9MICC</name>
<evidence type="ECO:0000256" key="2">
    <source>
        <dbReference type="SAM" id="MobiDB-lite"/>
    </source>
</evidence>
<dbReference type="EMBL" id="JASODW010000008">
    <property type="protein sequence ID" value="MDK6275536.1"/>
    <property type="molecule type" value="Genomic_DNA"/>
</dbReference>
<proteinExistence type="predicted"/>
<dbReference type="RefSeq" id="WP_101630067.1">
    <property type="nucleotide sequence ID" value="NZ_JALXKR010000008.1"/>
</dbReference>
<evidence type="ECO:0000313" key="4">
    <source>
        <dbReference type="Proteomes" id="UP001240483"/>
    </source>
</evidence>
<feature type="coiled-coil region" evidence="1">
    <location>
        <begin position="86"/>
        <end position="143"/>
    </location>
</feature>
<comment type="caution">
    <text evidence="3">The sequence shown here is derived from an EMBL/GenBank/DDBJ whole genome shotgun (WGS) entry which is preliminary data.</text>
</comment>
<dbReference type="Proteomes" id="UP001240483">
    <property type="component" value="Unassembled WGS sequence"/>
</dbReference>
<protein>
    <recommendedName>
        <fullName evidence="5">LXG domain-containing protein</fullName>
    </recommendedName>
</protein>
<reference evidence="3" key="1">
    <citation type="submission" date="2023-05" db="EMBL/GenBank/DDBJ databases">
        <title>Cataloging the Phylogenetic Diversity of Human Bladder Bacteria.</title>
        <authorList>
            <person name="Du J."/>
        </authorList>
    </citation>
    <scope>NUCLEOTIDE SEQUENCE</scope>
    <source>
        <strain evidence="3">UMB9978</strain>
    </source>
</reference>
<sequence>MSFDVVELDQGSSASSAGSDIRSAGEAIVSAMNSVQGRWSPIGGQYIAPESGQVVSAMQTPTTLSRQLDEATESVKSALDSYASALDTLNQQRDRILDKIAQYDAMNPAPDDLEGQKEKERLRKEIESDCQQLAQDKDSAQNACRGSLLGISVGGHFASSAIGVELAKANEAGGNVVGSFFKALWDKIARNNSFDGAAGALTQMGLLTIDKWKYGIQYIQLSQHWTKVGTGLWEVPKSLRWIADSSWTSMLLVHKVTGWSPLGASWNPMAKPTTFKEGLKAFGGRTLMQLNGMSNRVALNPKDQPYLDKLGKVSKGLSKVATWTGFITTSVSSWQSDSQTYPAMGNVEKGARAATSATASTVGGLAGAKAGAAAGAALGSFVGPVGTGVGAVAGGIIGGLAGGKAGAWFGDKTKGWVGETASGIWDKITN</sequence>
<accession>A0AAP4C7J1</accession>
<evidence type="ECO:0000256" key="1">
    <source>
        <dbReference type="SAM" id="Coils"/>
    </source>
</evidence>
<keyword evidence="1" id="KW-0175">Coiled coil</keyword>